<dbReference type="PROSITE" id="PS50404">
    <property type="entry name" value="GST_NTER"/>
    <property type="match status" value="1"/>
</dbReference>
<proteinExistence type="predicted"/>
<dbReference type="Gene3D" id="3.40.30.10">
    <property type="entry name" value="Glutaredoxin"/>
    <property type="match status" value="1"/>
</dbReference>
<dbReference type="GO" id="GO:0005737">
    <property type="term" value="C:cytoplasm"/>
    <property type="evidence" value="ECO:0007669"/>
    <property type="project" value="TreeGrafter"/>
</dbReference>
<dbReference type="InterPro" id="IPR004045">
    <property type="entry name" value="Glutathione_S-Trfase_N"/>
</dbReference>
<dbReference type="InterPro" id="IPR050983">
    <property type="entry name" value="GST_Omega/HSP26"/>
</dbReference>
<name>A0AB72UHB2_9PROT</name>
<dbReference type="PANTHER" id="PTHR43968">
    <property type="match status" value="1"/>
</dbReference>
<dbReference type="Proteomes" id="UP000007127">
    <property type="component" value="Chromosome"/>
</dbReference>
<gene>
    <name evidence="2" type="ORF">TH3_16635</name>
</gene>
<organism evidence="2 3">
    <name type="scientific">Thalassospira xiamenensis M-5 = DSM 17429</name>
    <dbReference type="NCBI Taxonomy" id="1123366"/>
    <lineage>
        <taxon>Bacteria</taxon>
        <taxon>Pseudomonadati</taxon>
        <taxon>Pseudomonadota</taxon>
        <taxon>Alphaproteobacteria</taxon>
        <taxon>Rhodospirillales</taxon>
        <taxon>Thalassospiraceae</taxon>
        <taxon>Thalassospira</taxon>
    </lineage>
</organism>
<dbReference type="PANTHER" id="PTHR43968:SF6">
    <property type="entry name" value="GLUTATHIONE S-TRANSFERASE OMEGA"/>
    <property type="match status" value="1"/>
</dbReference>
<accession>A0AB72UHB2</accession>
<reference evidence="2 3" key="1">
    <citation type="journal article" date="2012" name="J. Bacteriol.">
        <title>Genome sequence of Thalassospira xiamenensis type strain M-5.</title>
        <authorList>
            <person name="Lai Q."/>
            <person name="Shao Z."/>
        </authorList>
    </citation>
    <scope>NUCLEOTIDE SEQUENCE [LARGE SCALE GENOMIC DNA]</scope>
    <source>
        <strain evidence="2 3">M-5</strain>
    </source>
</reference>
<dbReference type="EMBL" id="CP004388">
    <property type="protein sequence ID" value="AJD53429.1"/>
    <property type="molecule type" value="Genomic_DNA"/>
</dbReference>
<dbReference type="AlphaFoldDB" id="A0AB72UHB2"/>
<dbReference type="InterPro" id="IPR036249">
    <property type="entry name" value="Thioredoxin-like_sf"/>
</dbReference>
<dbReference type="Pfam" id="PF13409">
    <property type="entry name" value="GST_N_2"/>
    <property type="match status" value="1"/>
</dbReference>
<feature type="domain" description="GST N-terminal" evidence="1">
    <location>
        <begin position="15"/>
        <end position="98"/>
    </location>
</feature>
<evidence type="ECO:0000313" key="2">
    <source>
        <dbReference type="EMBL" id="AJD53429.1"/>
    </source>
</evidence>
<dbReference type="CDD" id="cd03205">
    <property type="entry name" value="GST_C_6"/>
    <property type="match status" value="1"/>
</dbReference>
<dbReference type="InterPro" id="IPR036282">
    <property type="entry name" value="Glutathione-S-Trfase_C_sf"/>
</dbReference>
<dbReference type="CDD" id="cd03049">
    <property type="entry name" value="GST_N_3"/>
    <property type="match status" value="1"/>
</dbReference>
<dbReference type="SUPFAM" id="SSF47616">
    <property type="entry name" value="GST C-terminal domain-like"/>
    <property type="match status" value="1"/>
</dbReference>
<dbReference type="RefSeq" id="WP_007090105.1">
    <property type="nucleotide sequence ID" value="NZ_CP004388.1"/>
</dbReference>
<sequence length="227" mass="25491">MTTPFSQKSDDIQNGNHTLLYQTHSPFARKALVFALECGLGDRIEVIHQETSPTNRNDRVFRANPLGKVPVLILPDGMALFDSDVICEYLDSLHTSRKLIPVAGTERWQVLRLQALAQGICDAGVAYRWETNRRPENLRYPPLAEGQKTKLIEAFDYLESELDPKAPLNGGQIALATGLDWIAFRELADFRTGRPMLSQWYEDFCARPSMAQTGYSGQTHDQGQPSP</sequence>
<evidence type="ECO:0000259" key="1">
    <source>
        <dbReference type="PROSITE" id="PS50404"/>
    </source>
</evidence>
<dbReference type="KEGG" id="txi:TH3_16635"/>
<dbReference type="GeneID" id="31929000"/>
<dbReference type="Gene3D" id="1.20.1050.10">
    <property type="match status" value="1"/>
</dbReference>
<protein>
    <submittedName>
        <fullName evidence="2">Glutathione S-transferase</fullName>
    </submittedName>
</protein>
<evidence type="ECO:0000313" key="3">
    <source>
        <dbReference type="Proteomes" id="UP000007127"/>
    </source>
</evidence>
<dbReference type="SUPFAM" id="SSF52833">
    <property type="entry name" value="Thioredoxin-like"/>
    <property type="match status" value="1"/>
</dbReference>